<dbReference type="Pfam" id="PF13516">
    <property type="entry name" value="LRR_6"/>
    <property type="match status" value="1"/>
</dbReference>
<dbReference type="InterPro" id="IPR001611">
    <property type="entry name" value="Leu-rich_rpt"/>
</dbReference>
<evidence type="ECO:0000256" key="3">
    <source>
        <dbReference type="PROSITE-ProRule" id="PRU00176"/>
    </source>
</evidence>
<dbReference type="SUPFAM" id="SSF54928">
    <property type="entry name" value="RNA-binding domain, RBD"/>
    <property type="match status" value="1"/>
</dbReference>
<feature type="domain" description="RRM" evidence="5">
    <location>
        <begin position="116"/>
        <end position="195"/>
    </location>
</feature>
<dbReference type="GO" id="GO:0031146">
    <property type="term" value="P:SCF-dependent proteasomal ubiquitin-dependent protein catabolic process"/>
    <property type="evidence" value="ECO:0007669"/>
    <property type="project" value="TreeGrafter"/>
</dbReference>
<proteinExistence type="predicted"/>
<dbReference type="SMART" id="SM00367">
    <property type="entry name" value="LRR_CC"/>
    <property type="match status" value="7"/>
</dbReference>
<dbReference type="Gene3D" id="3.30.70.330">
    <property type="match status" value="1"/>
</dbReference>
<dbReference type="GO" id="GO:0019005">
    <property type="term" value="C:SCF ubiquitin ligase complex"/>
    <property type="evidence" value="ECO:0007669"/>
    <property type="project" value="TreeGrafter"/>
</dbReference>
<feature type="compositionally biased region" description="Acidic residues" evidence="4">
    <location>
        <begin position="92"/>
        <end position="103"/>
    </location>
</feature>
<dbReference type="PANTHER" id="PTHR13318:SF190">
    <property type="entry name" value="PARTNER OF PAIRED, ISOFORM B"/>
    <property type="match status" value="1"/>
</dbReference>
<dbReference type="SMART" id="SM00360">
    <property type="entry name" value="RRM"/>
    <property type="match status" value="1"/>
</dbReference>
<dbReference type="SMART" id="SM00256">
    <property type="entry name" value="FBOX"/>
    <property type="match status" value="1"/>
</dbReference>
<evidence type="ECO:0000256" key="2">
    <source>
        <dbReference type="ARBA" id="ARBA00022884"/>
    </source>
</evidence>
<dbReference type="PROSITE" id="PS50181">
    <property type="entry name" value="FBOX"/>
    <property type="match status" value="1"/>
</dbReference>
<dbReference type="Pfam" id="PF12937">
    <property type="entry name" value="F-box-like"/>
    <property type="match status" value="1"/>
</dbReference>
<dbReference type="Gene3D" id="3.80.10.10">
    <property type="entry name" value="Ribonuclease Inhibitor"/>
    <property type="match status" value="3"/>
</dbReference>
<protein>
    <submittedName>
        <fullName evidence="8">F-box/LRR-repeat protein 2</fullName>
    </submittedName>
</protein>
<dbReference type="RefSeq" id="XP_028968096.1">
    <property type="nucleotide sequence ID" value="XM_029112263.1"/>
</dbReference>
<dbReference type="InterPro" id="IPR006553">
    <property type="entry name" value="Leu-rich_rpt_Cys-con_subtyp"/>
</dbReference>
<dbReference type="InterPro" id="IPR057207">
    <property type="entry name" value="FBXL15_LRR"/>
</dbReference>
<evidence type="ECO:0000256" key="1">
    <source>
        <dbReference type="ARBA" id="ARBA00022786"/>
    </source>
</evidence>
<accession>A0AAJ7SHE0</accession>
<dbReference type="InterPro" id="IPR036047">
    <property type="entry name" value="F-box-like_dom_sf"/>
</dbReference>
<feature type="region of interest" description="Disordered" evidence="4">
    <location>
        <begin position="87"/>
        <end position="106"/>
    </location>
</feature>
<keyword evidence="7" id="KW-1185">Reference proteome</keyword>
<evidence type="ECO:0000256" key="4">
    <source>
        <dbReference type="SAM" id="MobiDB-lite"/>
    </source>
</evidence>
<gene>
    <name evidence="8" type="primary">LOC100903902</name>
</gene>
<dbReference type="SUPFAM" id="SSF52047">
    <property type="entry name" value="RNI-like"/>
    <property type="match status" value="1"/>
</dbReference>
<keyword evidence="1" id="KW-0833">Ubl conjugation pathway</keyword>
<dbReference type="GO" id="GO:0003723">
    <property type="term" value="F:RNA binding"/>
    <property type="evidence" value="ECO:0007669"/>
    <property type="project" value="UniProtKB-UniRule"/>
</dbReference>
<name>A0AAJ7SHE0_9ACAR</name>
<dbReference type="CDD" id="cd09917">
    <property type="entry name" value="F-box_SF"/>
    <property type="match status" value="1"/>
</dbReference>
<dbReference type="InterPro" id="IPR032675">
    <property type="entry name" value="LRR_dom_sf"/>
</dbReference>
<evidence type="ECO:0000313" key="8">
    <source>
        <dbReference type="RefSeq" id="XP_028968096.1"/>
    </source>
</evidence>
<dbReference type="AlphaFoldDB" id="A0AAJ7SHE0"/>
<dbReference type="InterPro" id="IPR001810">
    <property type="entry name" value="F-box_dom"/>
</dbReference>
<dbReference type="PROSITE" id="PS50102">
    <property type="entry name" value="RRM"/>
    <property type="match status" value="1"/>
</dbReference>
<dbReference type="Proteomes" id="UP000694867">
    <property type="component" value="Unplaced"/>
</dbReference>
<evidence type="ECO:0000259" key="5">
    <source>
        <dbReference type="PROSITE" id="PS50102"/>
    </source>
</evidence>
<evidence type="ECO:0000259" key="6">
    <source>
        <dbReference type="PROSITE" id="PS50181"/>
    </source>
</evidence>
<organism evidence="7 8">
    <name type="scientific">Galendromus occidentalis</name>
    <name type="common">western predatory mite</name>
    <dbReference type="NCBI Taxonomy" id="34638"/>
    <lineage>
        <taxon>Eukaryota</taxon>
        <taxon>Metazoa</taxon>
        <taxon>Ecdysozoa</taxon>
        <taxon>Arthropoda</taxon>
        <taxon>Chelicerata</taxon>
        <taxon>Arachnida</taxon>
        <taxon>Acari</taxon>
        <taxon>Parasitiformes</taxon>
        <taxon>Mesostigmata</taxon>
        <taxon>Gamasina</taxon>
        <taxon>Phytoseioidea</taxon>
        <taxon>Phytoseiidae</taxon>
        <taxon>Typhlodrominae</taxon>
        <taxon>Galendromus</taxon>
    </lineage>
</organism>
<reference evidence="8" key="1">
    <citation type="submission" date="2025-08" db="UniProtKB">
        <authorList>
            <consortium name="RefSeq"/>
        </authorList>
    </citation>
    <scope>IDENTIFICATION</scope>
</reference>
<feature type="domain" description="F-box" evidence="6">
    <location>
        <begin position="233"/>
        <end position="277"/>
    </location>
</feature>
<dbReference type="Pfam" id="PF25372">
    <property type="entry name" value="DUF7885"/>
    <property type="match status" value="1"/>
</dbReference>
<keyword evidence="2 3" id="KW-0694">RNA-binding</keyword>
<dbReference type="GeneID" id="100903902"/>
<evidence type="ECO:0000313" key="7">
    <source>
        <dbReference type="Proteomes" id="UP000694867"/>
    </source>
</evidence>
<dbReference type="InterPro" id="IPR012677">
    <property type="entry name" value="Nucleotide-bd_a/b_plait_sf"/>
</dbReference>
<dbReference type="InterPro" id="IPR035979">
    <property type="entry name" value="RBD_domain_sf"/>
</dbReference>
<dbReference type="InterPro" id="IPR000504">
    <property type="entry name" value="RRM_dom"/>
</dbReference>
<dbReference type="Pfam" id="PF00076">
    <property type="entry name" value="RRM_1"/>
    <property type="match status" value="1"/>
</dbReference>
<sequence>MYSYAYRLKYLQKLHNDAFMGLNAVILGDGLPPGAVYRSSLPATPVSTPIRENWVFSEQALRERLCKTPSPRKCRLFDPRRRSEVGLHEESWTEGEDESPDETDSVKENDDFVLKRKIFVGNIPPKVSKAALRDFFSRFGRVTDATLCVDAERRWSKGFGFVTFSKKEEADRALAAESEELVCDGKTLRLRPATEKRTLKLRQLAARERRLTDEIDGVDDSLDESVCVPVMSVENFNDLPDEVICAILSKLDWKTRVCMERVCKRWQRMAQKVWQSEEEIDFAGFGEKQRLTVEMFRSLLSRCKGSLKRIDVSAVSDRLPGAETAEVISQLCPNLEVVKLSGLPVTNVSVQQIAQKCPKLRHVELDGCNEIGEKGLWWLFHLCKHLEHINLSGVPKLSGQCFHMSGQRLRSVVLDGCVGMTHSGFVKLATKCSFLQSLSLNSVSQLTDKDLNYICSNLRAIKSIQLGGNLKSITSIGLCSLNKLLQLEEVHLSANAEVNDDVLCALARGCTKLRRIDISRCHRITNLSFSAISQCPSLEQLNASYIARINDNGLRALSAQGALQRLVVRGCPGIGDAGLSAITQLCPVTLIDVSGCTAVTNSFVDEAIRHVTERPSGQAIRLKLITGASGIRYAKSPCGRLELDTSNLCESEFIPPPTLRGRIFSRALSYHGPSALSGRGGGSIYRGRDRVI</sequence>
<dbReference type="KEGG" id="goe:100903902"/>
<dbReference type="PANTHER" id="PTHR13318">
    <property type="entry name" value="PARTNER OF PAIRED, ISOFORM B-RELATED"/>
    <property type="match status" value="1"/>
</dbReference>
<dbReference type="SUPFAM" id="SSF81383">
    <property type="entry name" value="F-box domain"/>
    <property type="match status" value="1"/>
</dbReference>